<dbReference type="OMA" id="WLSVKTI"/>
<feature type="compositionally biased region" description="Basic and acidic residues" evidence="1">
    <location>
        <begin position="1629"/>
        <end position="1638"/>
    </location>
</feature>
<dbReference type="eggNOG" id="ENOG502TKKA">
    <property type="taxonomic scope" value="Eukaryota"/>
</dbReference>
<keyword evidence="3" id="KW-1185">Reference proteome</keyword>
<evidence type="ECO:0008006" key="4">
    <source>
        <dbReference type="Google" id="ProtNLM"/>
    </source>
</evidence>
<accession>E3LZD9</accession>
<feature type="compositionally biased region" description="Basic and acidic residues" evidence="1">
    <location>
        <begin position="1596"/>
        <end position="1608"/>
    </location>
</feature>
<organism evidence="3">
    <name type="scientific">Caenorhabditis remanei</name>
    <name type="common">Caenorhabditis vulgaris</name>
    <dbReference type="NCBI Taxonomy" id="31234"/>
    <lineage>
        <taxon>Eukaryota</taxon>
        <taxon>Metazoa</taxon>
        <taxon>Ecdysozoa</taxon>
        <taxon>Nematoda</taxon>
        <taxon>Chromadorea</taxon>
        <taxon>Rhabditida</taxon>
        <taxon>Rhabditina</taxon>
        <taxon>Rhabditomorpha</taxon>
        <taxon>Rhabditoidea</taxon>
        <taxon>Rhabditidae</taxon>
        <taxon>Peloderinae</taxon>
        <taxon>Caenorhabditis</taxon>
    </lineage>
</organism>
<feature type="compositionally biased region" description="Low complexity" evidence="1">
    <location>
        <begin position="1643"/>
        <end position="1661"/>
    </location>
</feature>
<evidence type="ECO:0000256" key="1">
    <source>
        <dbReference type="SAM" id="MobiDB-lite"/>
    </source>
</evidence>
<dbReference type="InParanoid" id="E3LZD9"/>
<feature type="compositionally biased region" description="Basic and acidic residues" evidence="1">
    <location>
        <begin position="1446"/>
        <end position="1463"/>
    </location>
</feature>
<feature type="region of interest" description="Disordered" evidence="1">
    <location>
        <begin position="1249"/>
        <end position="1669"/>
    </location>
</feature>
<protein>
    <recommendedName>
        <fullName evidence="4">ELYS beta-propeller domain-containing protein</fullName>
    </recommendedName>
</protein>
<dbReference type="STRING" id="31234.E3LZD9"/>
<dbReference type="HOGENOM" id="CLU_001014_0_0_1"/>
<reference evidence="2" key="1">
    <citation type="submission" date="2007-07" db="EMBL/GenBank/DDBJ databases">
        <title>PCAP assembly of the Caenorhabditis remanei genome.</title>
        <authorList>
            <consortium name="The Caenorhabditis remanei Sequencing Consortium"/>
            <person name="Wilson R.K."/>
        </authorList>
    </citation>
    <scope>NUCLEOTIDE SEQUENCE [LARGE SCALE GENOMIC DNA]</scope>
    <source>
        <strain evidence="2">PB4641</strain>
    </source>
</reference>
<feature type="compositionally biased region" description="Basic and acidic residues" evidence="1">
    <location>
        <begin position="1393"/>
        <end position="1410"/>
    </location>
</feature>
<sequence length="1720" mass="195390">METSSIFKPYLSYDTLHGDKQTMLKNSIGRQLPYIINFKENSCQVFDIELERITHIFTFPDSCHLVVVDYFPTADGQFGIIVGIEDKLKTWGSENFVVALAVTENSPRMVITHSIDVPDRITVIKTLFSNVDMAEGKEKRSLQLYHRLLSWPHVIAIGCKGTKCFLSSLQKTDESQEVPAINTPKKPLLDLLACYVENDNLRYSNEDGTFREYTSSGVYVSALALMPRSRTLLVGLSMGGILAATLNASNQMNLIELRHERLIHAIAPLEPEDDPDKFEYFIAAVDRDPRHSIMIQLWRGSFKSSEEVNDDEKYDRPQYNVCLEHKIPYGERWLSVKTIVTERGVMDGVVQRRRNDSSMDSTVLNVTQSFGCTSDRSNVFLAYERRKPEVINPEETMYIVEAAIFDIDAWYYKRVPGRVTTDGLSLRQSPFMSCIRSDINSSQVSDIGILTLDSMDISRFTSKISDADQLFYPSSVSYDRVFVVHNTHIDWMKIQNIQETILQRCASKLSWIVRSPDSMATNIIAAGLIRKNILTGSPNTSVAEINDDDQKLPMKLRVVLNAMMYYGKINEFTGLISQNDLSDKIKLEIADWAFFEAVDYKRIISDRTVALFQGSTSALAPLAEDTIYQGIKLFRIVNEYLKGCCKYVSNRAYLQNLALSVKCMFNHTKLMSRFINVLIVPISRHDQTIMRRMHEDRKSAASKNKTALPVQLAVRNMHRISPDAQFWNDLPYDDWYPPTPLDLLESILNISISERIKREVVIQYILDWLRANPNKSELSDVKLAVEVIQVMTNQMLDVDLEKILYVLDQEKTALTRKANVTPTDDRNKKHVFSLEIEELTYDQLWSGEAHLASTINSRDLERFQQRLKLEEDKEKGKLPIFDSETEKLYQVFLFEKQKYRLMSSEAYQSHNLLNSFLPTMLNKTSIEPVQKSSKELSIEKSVKEMFEKHSQKEIEAMPQMFAKFDKNNVKKRKSDAREFNSSPISFVPPTAKRIQQKTKDEEDVPEGIDTEKLESVNEENLNRMIATPARYYKRPVETVNYTSPSDTQKMPFVPQQNSILKTAKTVQSPSRGRIRFDASVRKGANESIDSIVAEENEMENAPKKINFAILEDAEEEETRIVRKSRSNSTAQETEKVAEVQFEVLEEHQDVTFELQDDDDNQMSLNNGETFESISAAENLQTLSEVNDPEKIPEVPLQNGTVEVVEQEYEEHLWDGVHRSFEAQNEDDCGSYRVKKLKNVTNEAEIQIEAENDPAVDVPLDRTFEAQEEEETGPLGDTGGAEASYKPVYIYTVKSAEPSQTPMTEEDRPPSANTRSRKKETNSRSATPVENENEAEKKKVRKPLAASVKTTSETRDSKKTDEESIPKNEDGQKISKPFGIDDKERPSSRKTRGVRVEKTVEFQEDERHEDENVVVVARKTRGVAVQQSSTPDEIVDNQLPSSSRTRVVSEKRNRIAVKKEEKKPVPTPRTRSSSASRSTQTELNVDSSKDDVESSTPVITGRITRSRTNSRCQTPSRKEEVDKQVSPTRKDESSVANSKIRAASVVPKNTPAAVSSKKTTRVSVSAPSTPRRGRSATMSESEEPVATNRGSTKRRNPTPDDTSREDVVKKTRGCARTPLLKVIPESTGDEQDKPTDTPKRGRSRTNSVSSSATTSRSVPTTPKRGRKAASVAPTLEEVVEEHEPVVRSKFNCAFLIRFYFRLQLDDRHVVSNRSRDDLIIQ</sequence>
<proteinExistence type="predicted"/>
<feature type="compositionally biased region" description="Low complexity" evidence="1">
    <location>
        <begin position="1467"/>
        <end position="1478"/>
    </location>
</feature>
<feature type="compositionally biased region" description="Polar residues" evidence="1">
    <location>
        <begin position="1505"/>
        <end position="1514"/>
    </location>
</feature>
<dbReference type="OrthoDB" id="20729at2759"/>
<feature type="compositionally biased region" description="Basic and acidic residues" evidence="1">
    <location>
        <begin position="1515"/>
        <end position="1532"/>
    </location>
</feature>
<feature type="compositionally biased region" description="Low complexity" evidence="1">
    <location>
        <begin position="1553"/>
        <end position="1564"/>
    </location>
</feature>
<feature type="compositionally biased region" description="Basic and acidic residues" evidence="1">
    <location>
        <begin position="1351"/>
        <end position="1386"/>
    </location>
</feature>
<gene>
    <name evidence="2" type="ORF">CRE_04606</name>
</gene>
<dbReference type="Proteomes" id="UP000008281">
    <property type="component" value="Unassembled WGS sequence"/>
</dbReference>
<evidence type="ECO:0000313" key="3">
    <source>
        <dbReference type="Proteomes" id="UP000008281"/>
    </source>
</evidence>
<name>E3LZD9_CAERE</name>
<dbReference type="EMBL" id="DS268419">
    <property type="protein sequence ID" value="EFO86709.1"/>
    <property type="molecule type" value="Genomic_DNA"/>
</dbReference>
<evidence type="ECO:0000313" key="2">
    <source>
        <dbReference type="EMBL" id="EFO86709.1"/>
    </source>
</evidence>